<keyword evidence="6" id="KW-0411">Iron-sulfur</keyword>
<evidence type="ECO:0000256" key="6">
    <source>
        <dbReference type="ARBA" id="ARBA00023014"/>
    </source>
</evidence>
<dbReference type="OrthoDB" id="9769355at2"/>
<keyword evidence="2" id="KW-0001">2Fe-2S</keyword>
<dbReference type="GO" id="GO:0005506">
    <property type="term" value="F:iron ion binding"/>
    <property type="evidence" value="ECO:0007669"/>
    <property type="project" value="InterPro"/>
</dbReference>
<dbReference type="InterPro" id="IPR036922">
    <property type="entry name" value="Rieske_2Fe-2S_sf"/>
</dbReference>
<dbReference type="SUPFAM" id="SSF50022">
    <property type="entry name" value="ISP domain"/>
    <property type="match status" value="1"/>
</dbReference>
<evidence type="ECO:0000256" key="5">
    <source>
        <dbReference type="ARBA" id="ARBA00023004"/>
    </source>
</evidence>
<keyword evidence="5" id="KW-0408">Iron</keyword>
<dbReference type="CDD" id="cd03469">
    <property type="entry name" value="Rieske_RO_Alpha_N"/>
    <property type="match status" value="1"/>
</dbReference>
<dbReference type="Pfam" id="PF00848">
    <property type="entry name" value="Ring_hydroxyl_A"/>
    <property type="match status" value="1"/>
</dbReference>
<organism evidence="8 9">
    <name type="scientific">Luminiphilus syltensis NOR5-1B</name>
    <dbReference type="NCBI Taxonomy" id="565045"/>
    <lineage>
        <taxon>Bacteria</taxon>
        <taxon>Pseudomonadati</taxon>
        <taxon>Pseudomonadota</taxon>
        <taxon>Gammaproteobacteria</taxon>
        <taxon>Cellvibrionales</taxon>
        <taxon>Halieaceae</taxon>
        <taxon>Luminiphilus</taxon>
    </lineage>
</organism>
<dbReference type="InterPro" id="IPR017941">
    <property type="entry name" value="Rieske_2Fe-2S"/>
</dbReference>
<keyword evidence="3" id="KW-0479">Metal-binding</keyword>
<dbReference type="PRINTS" id="PR00090">
    <property type="entry name" value="RNGDIOXGNASE"/>
</dbReference>
<evidence type="ECO:0000256" key="2">
    <source>
        <dbReference type="ARBA" id="ARBA00022714"/>
    </source>
</evidence>
<dbReference type="CDD" id="cd00680">
    <property type="entry name" value="RHO_alpha_C"/>
    <property type="match status" value="1"/>
</dbReference>
<dbReference type="EMBL" id="DS999411">
    <property type="protein sequence ID" value="EED35173.1"/>
    <property type="molecule type" value="Genomic_DNA"/>
</dbReference>
<keyword evidence="9" id="KW-1185">Reference proteome</keyword>
<dbReference type="STRING" id="565045.NOR51B_1118"/>
<comment type="cofactor">
    <cofactor evidence="1">
        <name>Fe cation</name>
        <dbReference type="ChEBI" id="CHEBI:24875"/>
    </cofactor>
</comment>
<evidence type="ECO:0000313" key="9">
    <source>
        <dbReference type="Proteomes" id="UP000004699"/>
    </source>
</evidence>
<feature type="domain" description="Rieske" evidence="7">
    <location>
        <begin position="52"/>
        <end position="159"/>
    </location>
</feature>
<accession>B8KY57</accession>
<dbReference type="SUPFAM" id="SSF55961">
    <property type="entry name" value="Bet v1-like"/>
    <property type="match status" value="1"/>
</dbReference>
<dbReference type="eggNOG" id="COG4638">
    <property type="taxonomic scope" value="Bacteria"/>
</dbReference>
<dbReference type="Gene3D" id="2.102.10.10">
    <property type="entry name" value="Rieske [2Fe-2S] iron-sulphur domain"/>
    <property type="match status" value="1"/>
</dbReference>
<dbReference type="GO" id="GO:0016491">
    <property type="term" value="F:oxidoreductase activity"/>
    <property type="evidence" value="ECO:0007669"/>
    <property type="project" value="UniProtKB-KW"/>
</dbReference>
<dbReference type="InterPro" id="IPR015879">
    <property type="entry name" value="Ring_hydroxy_dOase_asu_C_dom"/>
</dbReference>
<evidence type="ECO:0000256" key="3">
    <source>
        <dbReference type="ARBA" id="ARBA00022723"/>
    </source>
</evidence>
<dbReference type="HOGENOM" id="CLU_026244_3_0_6"/>
<dbReference type="Proteomes" id="UP000004699">
    <property type="component" value="Unassembled WGS sequence"/>
</dbReference>
<dbReference type="PANTHER" id="PTHR43756">
    <property type="entry name" value="CHOLINE MONOOXYGENASE, CHLOROPLASTIC"/>
    <property type="match status" value="1"/>
</dbReference>
<dbReference type="RefSeq" id="WP_009019919.1">
    <property type="nucleotide sequence ID" value="NZ_DS999411.1"/>
</dbReference>
<protein>
    <recommendedName>
        <fullName evidence="7">Rieske domain-containing protein</fullName>
    </recommendedName>
</protein>
<dbReference type="GO" id="GO:0051537">
    <property type="term" value="F:2 iron, 2 sulfur cluster binding"/>
    <property type="evidence" value="ECO:0007669"/>
    <property type="project" value="UniProtKB-KW"/>
</dbReference>
<proteinExistence type="predicted"/>
<name>B8KY57_9GAMM</name>
<evidence type="ECO:0000259" key="7">
    <source>
        <dbReference type="PROSITE" id="PS51296"/>
    </source>
</evidence>
<dbReference type="Pfam" id="PF00355">
    <property type="entry name" value="Rieske"/>
    <property type="match status" value="1"/>
</dbReference>
<evidence type="ECO:0000313" key="8">
    <source>
        <dbReference type="EMBL" id="EED35173.1"/>
    </source>
</evidence>
<gene>
    <name evidence="8" type="ORF">NOR51B_1118</name>
</gene>
<dbReference type="Gene3D" id="3.90.380.10">
    <property type="entry name" value="Naphthalene 1,2-dioxygenase Alpha Subunit, Chain A, domain 1"/>
    <property type="match status" value="2"/>
</dbReference>
<keyword evidence="4" id="KW-0560">Oxidoreductase</keyword>
<dbReference type="PROSITE" id="PS51296">
    <property type="entry name" value="RIESKE"/>
    <property type="match status" value="1"/>
</dbReference>
<evidence type="ECO:0000256" key="4">
    <source>
        <dbReference type="ARBA" id="ARBA00023002"/>
    </source>
</evidence>
<sequence>MTGKATRAEDLGIDVAEVEDALQRNRGLPPHTYYDPNVYEFEAKAIFSNSWQYFAPLDQLSTEGDVVAGLVGNSSVVVTRAKDGELHGFLNICRHRGYPVVEKEQSRCRVLRCAYHSWSYDLTGNLVGAPDTESETHFDKSDSSLFPVAVDTWGSLVFVNPDPNAAPLRVTHPHMTQWVAEEGLDDSSDRYTYRVGLEVNQGSNWKLWQDNNYECYHCLTLHSESLSKAFATKDGDYSLRYTDRMTISHYKGFEPENSDDLSGGDQLVLHFFPGCSIVQQNDLMLVLQVIPTGPESCCVRQHYFIDKGVPEDRFNRWVDLYKQTFNEDGEAAEKQQRNLRTNVGGFQFVYKREEHSVRMLAYTWNAYKAALA</sequence>
<evidence type="ECO:0000256" key="1">
    <source>
        <dbReference type="ARBA" id="ARBA00001962"/>
    </source>
</evidence>
<dbReference type="InterPro" id="IPR001663">
    <property type="entry name" value="Rng_hydr_dOase-A"/>
</dbReference>
<reference evidence="9" key="1">
    <citation type="journal article" date="2013" name="BMC Microbiol.">
        <title>Taxonomy and evolution of bacteriochlorophyll a-containing members of the OM60/NOR5 clade of marine gammaproteobacteria: description of Luminiphilus syltensis gen. nov., sp. nov., reclassification of Haliea rubra as Pseudohaliea rubra gen. nov., comb. nov., and emendation of Chromatocurvus halotolerans.</title>
        <authorList>
            <person name="Spring S."/>
            <person name="Riedel T."/>
            <person name="Sproer C."/>
            <person name="Yan S."/>
            <person name="Harder J."/>
            <person name="Fuchs B.M."/>
        </authorList>
    </citation>
    <scope>NUCLEOTIDE SEQUENCE [LARGE SCALE GENOMIC DNA]</scope>
    <source>
        <strain evidence="9">NOR51-B</strain>
    </source>
</reference>
<dbReference type="PANTHER" id="PTHR43756:SF5">
    <property type="entry name" value="CHOLINE MONOOXYGENASE, CHLOROPLASTIC"/>
    <property type="match status" value="1"/>
</dbReference>
<dbReference type="AlphaFoldDB" id="B8KY57"/>